<dbReference type="SUPFAM" id="SSF50494">
    <property type="entry name" value="Trypsin-like serine proteases"/>
    <property type="match status" value="1"/>
</dbReference>
<keyword evidence="9" id="KW-0732">Signal</keyword>
<dbReference type="PRINTS" id="PR00722">
    <property type="entry name" value="CHYMOTRYPSIN"/>
</dbReference>
<dbReference type="Proteomes" id="UP000494165">
    <property type="component" value="Unassembled WGS sequence"/>
</dbReference>
<dbReference type="CDD" id="cd00190">
    <property type="entry name" value="Tryp_SPc"/>
    <property type="match status" value="1"/>
</dbReference>
<proteinExistence type="inferred from homology"/>
<dbReference type="InterPro" id="IPR009003">
    <property type="entry name" value="Peptidase_S1_PA"/>
</dbReference>
<organism evidence="11 12">
    <name type="scientific">Cloeon dipterum</name>
    <dbReference type="NCBI Taxonomy" id="197152"/>
    <lineage>
        <taxon>Eukaryota</taxon>
        <taxon>Metazoa</taxon>
        <taxon>Ecdysozoa</taxon>
        <taxon>Arthropoda</taxon>
        <taxon>Hexapoda</taxon>
        <taxon>Insecta</taxon>
        <taxon>Pterygota</taxon>
        <taxon>Palaeoptera</taxon>
        <taxon>Ephemeroptera</taxon>
        <taxon>Pisciforma</taxon>
        <taxon>Baetidae</taxon>
        <taxon>Cloeon</taxon>
    </lineage>
</organism>
<evidence type="ECO:0000256" key="1">
    <source>
        <dbReference type="ARBA" id="ARBA00004613"/>
    </source>
</evidence>
<dbReference type="AlphaFoldDB" id="A0A8S1D1I7"/>
<dbReference type="GO" id="GO:0005576">
    <property type="term" value="C:extracellular region"/>
    <property type="evidence" value="ECO:0007669"/>
    <property type="project" value="UniProtKB-SubCell"/>
</dbReference>
<dbReference type="InterPro" id="IPR043504">
    <property type="entry name" value="Peptidase_S1_PA_chymotrypsin"/>
</dbReference>
<evidence type="ECO:0000256" key="2">
    <source>
        <dbReference type="ARBA" id="ARBA00007664"/>
    </source>
</evidence>
<dbReference type="PANTHER" id="PTHR24276">
    <property type="entry name" value="POLYSERASE-RELATED"/>
    <property type="match status" value="1"/>
</dbReference>
<dbReference type="PROSITE" id="PS00135">
    <property type="entry name" value="TRYPSIN_SER"/>
    <property type="match status" value="1"/>
</dbReference>
<dbReference type="EMBL" id="CADEPI010000064">
    <property type="protein sequence ID" value="CAB3371673.1"/>
    <property type="molecule type" value="Genomic_DNA"/>
</dbReference>
<dbReference type="GO" id="GO:0004252">
    <property type="term" value="F:serine-type endopeptidase activity"/>
    <property type="evidence" value="ECO:0007669"/>
    <property type="project" value="InterPro"/>
</dbReference>
<keyword evidence="6 8" id="KW-0720">Serine protease</keyword>
<evidence type="ECO:0000256" key="7">
    <source>
        <dbReference type="ARBA" id="ARBA00023157"/>
    </source>
</evidence>
<dbReference type="GO" id="GO:0016485">
    <property type="term" value="P:protein processing"/>
    <property type="evidence" value="ECO:0007669"/>
    <property type="project" value="UniProtKB-ARBA"/>
</dbReference>
<evidence type="ECO:0000256" key="6">
    <source>
        <dbReference type="ARBA" id="ARBA00022825"/>
    </source>
</evidence>
<dbReference type="OrthoDB" id="10051896at2759"/>
<evidence type="ECO:0000313" key="11">
    <source>
        <dbReference type="EMBL" id="CAB3371673.1"/>
    </source>
</evidence>
<protein>
    <recommendedName>
        <fullName evidence="10">Peptidase S1 domain-containing protein</fullName>
    </recommendedName>
</protein>
<keyword evidence="7" id="KW-1015">Disulfide bond</keyword>
<dbReference type="PROSITE" id="PS50240">
    <property type="entry name" value="TRYPSIN_DOM"/>
    <property type="match status" value="1"/>
</dbReference>
<evidence type="ECO:0000256" key="3">
    <source>
        <dbReference type="ARBA" id="ARBA00022525"/>
    </source>
</evidence>
<comment type="similarity">
    <text evidence="2">Belongs to the peptidase S1 family.</text>
</comment>
<dbReference type="InterPro" id="IPR001314">
    <property type="entry name" value="Peptidase_S1A"/>
</dbReference>
<keyword evidence="3" id="KW-0964">Secreted</keyword>
<reference evidence="11 12" key="1">
    <citation type="submission" date="2020-04" db="EMBL/GenBank/DDBJ databases">
        <authorList>
            <person name="Alioto T."/>
            <person name="Alioto T."/>
            <person name="Gomez Garrido J."/>
        </authorList>
    </citation>
    <scope>NUCLEOTIDE SEQUENCE [LARGE SCALE GENOMIC DNA]</scope>
</reference>
<feature type="signal peptide" evidence="9">
    <location>
        <begin position="1"/>
        <end position="25"/>
    </location>
</feature>
<dbReference type="SMART" id="SM00020">
    <property type="entry name" value="Tryp_SPc"/>
    <property type="match status" value="1"/>
</dbReference>
<dbReference type="Pfam" id="PF00089">
    <property type="entry name" value="Trypsin"/>
    <property type="match status" value="1"/>
</dbReference>
<feature type="chain" id="PRO_5035736617" description="Peptidase S1 domain-containing protein" evidence="9">
    <location>
        <begin position="26"/>
        <end position="258"/>
    </location>
</feature>
<dbReference type="InterPro" id="IPR018114">
    <property type="entry name" value="TRYPSIN_HIS"/>
</dbReference>
<accession>A0A8S1D1I7</accession>
<feature type="domain" description="Peptidase S1" evidence="10">
    <location>
        <begin position="33"/>
        <end position="258"/>
    </location>
</feature>
<comment type="subcellular location">
    <subcellularLocation>
        <location evidence="1">Secreted</location>
    </subcellularLocation>
</comment>
<name>A0A8S1D1I7_9INSE</name>
<dbReference type="FunFam" id="2.40.10.10:FF:000047">
    <property type="entry name" value="Trypsin eta"/>
    <property type="match status" value="1"/>
</dbReference>
<evidence type="ECO:0000313" key="12">
    <source>
        <dbReference type="Proteomes" id="UP000494165"/>
    </source>
</evidence>
<dbReference type="InterPro" id="IPR050430">
    <property type="entry name" value="Peptidase_S1"/>
</dbReference>
<keyword evidence="4 8" id="KW-0645">Protease</keyword>
<sequence length="258" mass="27164">MCKHNPNQAMRVIIYLSLLAAAASAYTLPEFRVVNGTDAPLGKYPTLISLQNYQSHSCGGTILNENFFLTAAHCVQGASMAYMTALAGTNNLNNGGSRHQVVEIIAHEGYDPGNNWINDIAVVRVGAPFVFDSNTAAVVLPSQDQESPGGSAGILVGWGTNGTGGTIQNIQQEVELVVYSDEDCGAIHGGRPHPTNICAGVQGGGKGQCSGDSGGPLFVNGYQAGIVSWSVKPCTVAPYPGVYTEVSPYIDWIRSKIY</sequence>
<keyword evidence="5 8" id="KW-0378">Hydrolase</keyword>
<evidence type="ECO:0000256" key="9">
    <source>
        <dbReference type="SAM" id="SignalP"/>
    </source>
</evidence>
<dbReference type="Gene3D" id="2.40.10.10">
    <property type="entry name" value="Trypsin-like serine proteases"/>
    <property type="match status" value="1"/>
</dbReference>
<keyword evidence="12" id="KW-1185">Reference proteome</keyword>
<dbReference type="InterPro" id="IPR033116">
    <property type="entry name" value="TRYPSIN_SER"/>
</dbReference>
<evidence type="ECO:0000256" key="4">
    <source>
        <dbReference type="ARBA" id="ARBA00022670"/>
    </source>
</evidence>
<dbReference type="PANTHER" id="PTHR24276:SF98">
    <property type="entry name" value="FI18310P1-RELATED"/>
    <property type="match status" value="1"/>
</dbReference>
<comment type="caution">
    <text evidence="11">The sequence shown here is derived from an EMBL/GenBank/DDBJ whole genome shotgun (WGS) entry which is preliminary data.</text>
</comment>
<dbReference type="PROSITE" id="PS00134">
    <property type="entry name" value="TRYPSIN_HIS"/>
    <property type="match status" value="1"/>
</dbReference>
<evidence type="ECO:0000256" key="8">
    <source>
        <dbReference type="RuleBase" id="RU363034"/>
    </source>
</evidence>
<evidence type="ECO:0000256" key="5">
    <source>
        <dbReference type="ARBA" id="ARBA00022801"/>
    </source>
</evidence>
<dbReference type="InterPro" id="IPR001254">
    <property type="entry name" value="Trypsin_dom"/>
</dbReference>
<gene>
    <name evidence="11" type="ORF">CLODIP_2_CD03975</name>
</gene>
<evidence type="ECO:0000259" key="10">
    <source>
        <dbReference type="PROSITE" id="PS50240"/>
    </source>
</evidence>